<gene>
    <name evidence="1" type="ORF">B5S_0150</name>
</gene>
<evidence type="ECO:0000313" key="2">
    <source>
        <dbReference type="Proteomes" id="UP000006291"/>
    </source>
</evidence>
<reference evidence="1 2" key="1">
    <citation type="submission" date="2011-09" db="EMBL/GenBank/DDBJ databases">
        <title>Complete Genome Sequence of Bacillus cereus Bacteriophage B5S.</title>
        <authorList>
            <person name="Lee J.-H."/>
            <person name="Shin H."/>
            <person name="Son B."/>
            <person name="Ryu S."/>
        </authorList>
    </citation>
    <scope>NUCLEOTIDE SEQUENCE [LARGE SCALE GENOMIC DNA]</scope>
</reference>
<protein>
    <submittedName>
        <fullName evidence="1">Uncharacterized protein</fullName>
    </submittedName>
</protein>
<accession>J9PRH2</accession>
<proteinExistence type="predicted"/>
<sequence length="119" mass="13743">MKVTKGDEKVVNKIEELRNFVEGKAEGFRNLNDSSDVIVMIVLNDILDKIEELQNGKPMYVVQYQDLKGESTYEDYSRYKSASEIYYYQIKSVAKNVKLFMEVDGIRVTILDAEGDKDE</sequence>
<dbReference type="EMBL" id="JN797796">
    <property type="protein sequence ID" value="AEW47384.1"/>
    <property type="molecule type" value="Genomic_DNA"/>
</dbReference>
<organism evidence="1 2">
    <name type="scientific">Bacillus phage B5S</name>
    <dbReference type="NCBI Taxonomy" id="1126949"/>
    <lineage>
        <taxon>Viruses</taxon>
        <taxon>Duplodnaviria</taxon>
        <taxon>Heunggongvirae</taxon>
        <taxon>Uroviricota</taxon>
        <taxon>Caudoviricetes</taxon>
        <taxon>Herelleviridae</taxon>
        <taxon>Bastillevirinae</taxon>
        <taxon>Bequatrovirus</taxon>
        <taxon>Bequatrovirus B4</taxon>
    </lineage>
</organism>
<evidence type="ECO:0000313" key="1">
    <source>
        <dbReference type="EMBL" id="AEW47384.1"/>
    </source>
</evidence>
<dbReference type="Proteomes" id="UP000006291">
    <property type="component" value="Segment"/>
</dbReference>
<name>J9PRH2_9CAUD</name>